<dbReference type="AlphaFoldDB" id="A0A0D7ALD3"/>
<keyword evidence="1" id="KW-1133">Transmembrane helix</keyword>
<evidence type="ECO:0000313" key="3">
    <source>
        <dbReference type="EMBL" id="KIY52367.1"/>
    </source>
</evidence>
<reference evidence="3 4" key="1">
    <citation type="journal article" date="2015" name="Fungal Genet. Biol.">
        <title>Evolution of novel wood decay mechanisms in Agaricales revealed by the genome sequences of Fistulina hepatica and Cylindrobasidium torrendii.</title>
        <authorList>
            <person name="Floudas D."/>
            <person name="Held B.W."/>
            <person name="Riley R."/>
            <person name="Nagy L.G."/>
            <person name="Koehler G."/>
            <person name="Ransdell A.S."/>
            <person name="Younus H."/>
            <person name="Chow J."/>
            <person name="Chiniquy J."/>
            <person name="Lipzen A."/>
            <person name="Tritt A."/>
            <person name="Sun H."/>
            <person name="Haridas S."/>
            <person name="LaButti K."/>
            <person name="Ohm R.A."/>
            <person name="Kues U."/>
            <person name="Blanchette R.A."/>
            <person name="Grigoriev I.V."/>
            <person name="Minto R.E."/>
            <person name="Hibbett D.S."/>
        </authorList>
    </citation>
    <scope>NUCLEOTIDE SEQUENCE [LARGE SCALE GENOMIC DNA]</scope>
    <source>
        <strain evidence="3 4">ATCC 64428</strain>
    </source>
</reference>
<keyword evidence="1" id="KW-0472">Membrane</keyword>
<evidence type="ECO:0008006" key="5">
    <source>
        <dbReference type="Google" id="ProtNLM"/>
    </source>
</evidence>
<gene>
    <name evidence="3" type="ORF">FISHEDRAFT_35328</name>
    <name evidence="2" type="ORF">FISHEDRAFT_43399</name>
</gene>
<organism evidence="3 4">
    <name type="scientific">Fistulina hepatica ATCC 64428</name>
    <dbReference type="NCBI Taxonomy" id="1128425"/>
    <lineage>
        <taxon>Eukaryota</taxon>
        <taxon>Fungi</taxon>
        <taxon>Dikarya</taxon>
        <taxon>Basidiomycota</taxon>
        <taxon>Agaricomycotina</taxon>
        <taxon>Agaricomycetes</taxon>
        <taxon>Agaricomycetidae</taxon>
        <taxon>Agaricales</taxon>
        <taxon>Fistulinaceae</taxon>
        <taxon>Fistulina</taxon>
    </lineage>
</organism>
<dbReference type="EMBL" id="KN881643">
    <property type="protein sequence ID" value="KIY52367.1"/>
    <property type="molecule type" value="Genomic_DNA"/>
</dbReference>
<sequence length="356" mass="39252">MVSRGLSFITFRTFSGDASHGPSRRGTVSSQYTAVSTDCEEPCVDVDSLRTRLSVDGGHLSLIPSVGTTSRFTHKWPRPQSLWALGTLMDPHRPSLSVRDVVRIKQNIAQALEDGEGLGMDRVEKWTPYKWALLLSVISVFVYGLVGLICALMTWFHVWPYADVTTVVDYDVLVLTTLASSMLLLAALLGLTGTLLNSRPILAVYAVLLWPALIATAVIMYVSYRRATFALDRKLSAAWSADLTPLGRLVIQDALRCCGFYGPTHEATPSGRCYPRSPLPGCIGRLLRLERVRLKQTWRTVLGLVPVHVVNMVTATLCANHVTRRFGKGLTPRRYRLSSRDVQADAEKILGQGAVV</sequence>
<feature type="transmembrane region" description="Helical" evidence="1">
    <location>
        <begin position="203"/>
        <end position="224"/>
    </location>
</feature>
<evidence type="ECO:0000313" key="2">
    <source>
        <dbReference type="EMBL" id="KIY48379.1"/>
    </source>
</evidence>
<feature type="transmembrane region" description="Helical" evidence="1">
    <location>
        <begin position="170"/>
        <end position="191"/>
    </location>
</feature>
<protein>
    <recommendedName>
        <fullName evidence="5">Tetraspanin Tsp2</fullName>
    </recommendedName>
</protein>
<accession>A0A0D7ALD3</accession>
<proteinExistence type="predicted"/>
<dbReference type="Proteomes" id="UP000054144">
    <property type="component" value="Unassembled WGS sequence"/>
</dbReference>
<dbReference type="EMBL" id="KN881835">
    <property type="protein sequence ID" value="KIY48379.1"/>
    <property type="molecule type" value="Genomic_DNA"/>
</dbReference>
<keyword evidence="1" id="KW-0812">Transmembrane</keyword>
<evidence type="ECO:0000313" key="4">
    <source>
        <dbReference type="Proteomes" id="UP000054144"/>
    </source>
</evidence>
<feature type="transmembrane region" description="Helical" evidence="1">
    <location>
        <begin position="131"/>
        <end position="158"/>
    </location>
</feature>
<dbReference type="OrthoDB" id="2156690at2759"/>
<keyword evidence="4" id="KW-1185">Reference proteome</keyword>
<evidence type="ECO:0000256" key="1">
    <source>
        <dbReference type="SAM" id="Phobius"/>
    </source>
</evidence>
<name>A0A0D7ALD3_9AGAR</name>